<dbReference type="PANTHER" id="PTHR10466:SF0">
    <property type="entry name" value="PHOSPHOMANNOMUTASE"/>
    <property type="match status" value="1"/>
</dbReference>
<dbReference type="GO" id="GO:0005829">
    <property type="term" value="C:cytosol"/>
    <property type="evidence" value="ECO:0007669"/>
    <property type="project" value="TreeGrafter"/>
</dbReference>
<dbReference type="Pfam" id="PF08282">
    <property type="entry name" value="Hydrolase_3"/>
    <property type="match status" value="1"/>
</dbReference>
<proteinExistence type="inferred from homology"/>
<dbReference type="GO" id="GO:0006487">
    <property type="term" value="P:protein N-linked glycosylation"/>
    <property type="evidence" value="ECO:0007669"/>
    <property type="project" value="TreeGrafter"/>
</dbReference>
<comment type="caution">
    <text evidence="13">The sequence shown here is derived from an EMBL/GenBank/DDBJ whole genome shotgun (WGS) entry which is preliminary data.</text>
</comment>
<name>A0A495J8B6_9SPHI</name>
<dbReference type="RefSeq" id="WP_121200488.1">
    <property type="nucleotide sequence ID" value="NZ_RBKU01000001.1"/>
</dbReference>
<evidence type="ECO:0000256" key="9">
    <source>
        <dbReference type="ARBA" id="ARBA00023235"/>
    </source>
</evidence>
<evidence type="ECO:0000256" key="2">
    <source>
        <dbReference type="ARBA" id="ARBA00004699"/>
    </source>
</evidence>
<keyword evidence="7 12" id="KW-0479">Metal-binding</keyword>
<comment type="cofactor">
    <cofactor evidence="12">
        <name>Mg(2+)</name>
        <dbReference type="ChEBI" id="CHEBI:18420"/>
    </cofactor>
</comment>
<dbReference type="NCBIfam" id="TIGR01484">
    <property type="entry name" value="HAD-SF-IIB"/>
    <property type="match status" value="1"/>
</dbReference>
<accession>A0A495J8B6</accession>
<evidence type="ECO:0000256" key="11">
    <source>
        <dbReference type="PIRSR" id="PIRSR605002-2"/>
    </source>
</evidence>
<organism evidence="13 14">
    <name type="scientific">Mucilaginibacter gracilis</name>
    <dbReference type="NCBI Taxonomy" id="423350"/>
    <lineage>
        <taxon>Bacteria</taxon>
        <taxon>Pseudomonadati</taxon>
        <taxon>Bacteroidota</taxon>
        <taxon>Sphingobacteriia</taxon>
        <taxon>Sphingobacteriales</taxon>
        <taxon>Sphingobacteriaceae</taxon>
        <taxon>Mucilaginibacter</taxon>
    </lineage>
</organism>
<dbReference type="EC" id="5.4.2.8" evidence="5"/>
<dbReference type="GO" id="GO:0006013">
    <property type="term" value="P:mannose metabolic process"/>
    <property type="evidence" value="ECO:0007669"/>
    <property type="project" value="TreeGrafter"/>
</dbReference>
<sequence>MKKLKKLVVFDLDGTLAESKAAIENEMAELLNKLIQVAKVAIISGGDWPQFQTQVLSKLSQKQFLKNLIILPTCGAKYYQYRSGWKQLYAENFTKIEANRIIDNLQKAVAGSGLKIEKTWGEQIEDRGSQITFSALGQQAPLNEKREFDPDFAKRRKIKSLVEKTLPEFSVEMGGATSIDITKRGVDKAYGIYKLHQILDIKIRKTIFIGDALFEGGNDHPATTTGVACIEVKNPGETKIVIQTIIAYLNMDNKKKHESI</sequence>
<dbReference type="GO" id="GO:0016791">
    <property type="term" value="F:phosphatase activity"/>
    <property type="evidence" value="ECO:0007669"/>
    <property type="project" value="UniProtKB-ARBA"/>
</dbReference>
<comment type="subunit">
    <text evidence="4">Homodimer.</text>
</comment>
<evidence type="ECO:0000256" key="10">
    <source>
        <dbReference type="PIRSR" id="PIRSR605002-1"/>
    </source>
</evidence>
<dbReference type="InterPro" id="IPR023214">
    <property type="entry name" value="HAD_sf"/>
</dbReference>
<evidence type="ECO:0000256" key="6">
    <source>
        <dbReference type="ARBA" id="ARBA00022490"/>
    </source>
</evidence>
<keyword evidence="9" id="KW-0413">Isomerase</keyword>
<feature type="binding site" evidence="12">
    <location>
        <position position="11"/>
    </location>
    <ligand>
        <name>Mg(2+)</name>
        <dbReference type="ChEBI" id="CHEBI:18420"/>
        <label>1</label>
    </ligand>
</feature>
<dbReference type="OrthoDB" id="2241234at2"/>
<feature type="active site" description="Proton donor/acceptor" evidence="10">
    <location>
        <position position="13"/>
    </location>
</feature>
<keyword evidence="6" id="KW-0963">Cytoplasm</keyword>
<feature type="binding site" evidence="12">
    <location>
        <position position="211"/>
    </location>
    <ligand>
        <name>Mg(2+)</name>
        <dbReference type="ChEBI" id="CHEBI:18420"/>
        <label>1</label>
    </ligand>
</feature>
<feature type="binding site" evidence="11">
    <location>
        <position position="178"/>
    </location>
    <ligand>
        <name>alpha-D-mannose 1-phosphate</name>
        <dbReference type="ChEBI" id="CHEBI:58409"/>
    </ligand>
</feature>
<dbReference type="GO" id="GO:0046872">
    <property type="term" value="F:metal ion binding"/>
    <property type="evidence" value="ECO:0007669"/>
    <property type="project" value="UniProtKB-KW"/>
</dbReference>
<dbReference type="AlphaFoldDB" id="A0A495J8B6"/>
<dbReference type="GO" id="GO:0009298">
    <property type="term" value="P:GDP-mannose biosynthetic process"/>
    <property type="evidence" value="ECO:0007669"/>
    <property type="project" value="UniProtKB-UniPathway"/>
</dbReference>
<evidence type="ECO:0000256" key="7">
    <source>
        <dbReference type="ARBA" id="ARBA00022723"/>
    </source>
</evidence>
<comment type="subcellular location">
    <subcellularLocation>
        <location evidence="1">Cytoplasm</location>
    </subcellularLocation>
</comment>
<dbReference type="PANTHER" id="PTHR10466">
    <property type="entry name" value="PHOSPHOMANNOMUTASE"/>
    <property type="match status" value="1"/>
</dbReference>
<dbReference type="InterPro" id="IPR043169">
    <property type="entry name" value="PMM_cap"/>
</dbReference>
<keyword evidence="14" id="KW-1185">Reference proteome</keyword>
<dbReference type="InterPro" id="IPR006379">
    <property type="entry name" value="HAD-SF_hydro_IIB"/>
</dbReference>
<feature type="binding site" evidence="11">
    <location>
        <position position="180"/>
    </location>
    <ligand>
        <name>alpha-D-mannose 1-phosphate</name>
        <dbReference type="ChEBI" id="CHEBI:58409"/>
    </ligand>
</feature>
<evidence type="ECO:0000256" key="4">
    <source>
        <dbReference type="ARBA" id="ARBA00011738"/>
    </source>
</evidence>
<evidence type="ECO:0000256" key="12">
    <source>
        <dbReference type="PIRSR" id="PIRSR605002-3"/>
    </source>
</evidence>
<evidence type="ECO:0000256" key="3">
    <source>
        <dbReference type="ARBA" id="ARBA00009736"/>
    </source>
</evidence>
<dbReference type="GO" id="GO:0004615">
    <property type="term" value="F:phosphomannomutase activity"/>
    <property type="evidence" value="ECO:0007669"/>
    <property type="project" value="UniProtKB-EC"/>
</dbReference>
<dbReference type="InterPro" id="IPR005002">
    <property type="entry name" value="PMM"/>
</dbReference>
<dbReference type="Gene3D" id="3.40.50.1000">
    <property type="entry name" value="HAD superfamily/HAD-like"/>
    <property type="match status" value="1"/>
</dbReference>
<protein>
    <recommendedName>
        <fullName evidence="5">phosphomannomutase</fullName>
        <ecNumber evidence="5">5.4.2.8</ecNumber>
    </recommendedName>
</protein>
<feature type="binding site" evidence="12">
    <location>
        <position position="13"/>
    </location>
    <ligand>
        <name>Mg(2+)</name>
        <dbReference type="ChEBI" id="CHEBI:18420"/>
        <label>1</label>
    </ligand>
</feature>
<dbReference type="SFLD" id="SFLDS00003">
    <property type="entry name" value="Haloacid_Dehalogenase"/>
    <property type="match status" value="1"/>
</dbReference>
<keyword evidence="8 12" id="KW-0460">Magnesium</keyword>
<dbReference type="UniPathway" id="UPA00126">
    <property type="reaction ID" value="UER00424"/>
</dbReference>
<feature type="active site" description="Nucleophile" evidence="10">
    <location>
        <position position="11"/>
    </location>
</feature>
<dbReference type="InterPro" id="IPR036412">
    <property type="entry name" value="HAD-like_sf"/>
</dbReference>
<comment type="similarity">
    <text evidence="3">Belongs to the eukaryotic PMM family.</text>
</comment>
<dbReference type="EMBL" id="RBKU01000001">
    <property type="protein sequence ID" value="RKR84688.1"/>
    <property type="molecule type" value="Genomic_DNA"/>
</dbReference>
<evidence type="ECO:0000256" key="8">
    <source>
        <dbReference type="ARBA" id="ARBA00022842"/>
    </source>
</evidence>
<dbReference type="SFLD" id="SFLDG01140">
    <property type="entry name" value="C2.B:_Phosphomannomutase_and_P"/>
    <property type="match status" value="1"/>
</dbReference>
<dbReference type="Proteomes" id="UP000268007">
    <property type="component" value="Unassembled WGS sequence"/>
</dbReference>
<gene>
    <name evidence="13" type="ORF">BDD43_4939</name>
</gene>
<comment type="pathway">
    <text evidence="2">Nucleotide-sugar biosynthesis; GDP-alpha-D-mannose biosynthesis; alpha-D-mannose 1-phosphate from D-fructose 6-phosphate: step 2/2.</text>
</comment>
<evidence type="ECO:0000313" key="14">
    <source>
        <dbReference type="Proteomes" id="UP000268007"/>
    </source>
</evidence>
<dbReference type="Gene3D" id="3.30.1240.20">
    <property type="match status" value="1"/>
</dbReference>
<evidence type="ECO:0000313" key="13">
    <source>
        <dbReference type="EMBL" id="RKR84688.1"/>
    </source>
</evidence>
<reference evidence="13 14" key="1">
    <citation type="submission" date="2018-10" db="EMBL/GenBank/DDBJ databases">
        <title>Genomic Encyclopedia of Archaeal and Bacterial Type Strains, Phase II (KMG-II): from individual species to whole genera.</title>
        <authorList>
            <person name="Goeker M."/>
        </authorList>
    </citation>
    <scope>NUCLEOTIDE SEQUENCE [LARGE SCALE GENOMIC DNA]</scope>
    <source>
        <strain evidence="13 14">DSM 18602</strain>
    </source>
</reference>
<feature type="binding site" evidence="11">
    <location>
        <position position="127"/>
    </location>
    <ligand>
        <name>alpha-D-mannose 1-phosphate</name>
        <dbReference type="ChEBI" id="CHEBI:58409"/>
    </ligand>
</feature>
<evidence type="ECO:0000256" key="5">
    <source>
        <dbReference type="ARBA" id="ARBA00012730"/>
    </source>
</evidence>
<evidence type="ECO:0000256" key="1">
    <source>
        <dbReference type="ARBA" id="ARBA00004496"/>
    </source>
</evidence>
<dbReference type="SUPFAM" id="SSF56784">
    <property type="entry name" value="HAD-like"/>
    <property type="match status" value="1"/>
</dbReference>
<dbReference type="SFLD" id="SFLDG01143">
    <property type="entry name" value="C2.B.3:_Phosphomannomutase_Lik"/>
    <property type="match status" value="1"/>
</dbReference>